<feature type="compositionally biased region" description="Gly residues" evidence="6">
    <location>
        <begin position="482"/>
        <end position="496"/>
    </location>
</feature>
<dbReference type="InterPro" id="IPR050205">
    <property type="entry name" value="CDPK_Ser/Thr_kinases"/>
</dbReference>
<dbReference type="SUPFAM" id="SSF56112">
    <property type="entry name" value="Protein kinase-like (PK-like)"/>
    <property type="match status" value="1"/>
</dbReference>
<feature type="compositionally biased region" description="Low complexity" evidence="6">
    <location>
        <begin position="96"/>
        <end position="114"/>
    </location>
</feature>
<keyword evidence="4" id="KW-0418">Kinase</keyword>
<feature type="compositionally biased region" description="Pro residues" evidence="6">
    <location>
        <begin position="387"/>
        <end position="398"/>
    </location>
</feature>
<comment type="caution">
    <text evidence="8">The sequence shown here is derived from an EMBL/GenBank/DDBJ whole genome shotgun (WGS) entry which is preliminary data.</text>
</comment>
<dbReference type="InterPro" id="IPR001245">
    <property type="entry name" value="Ser-Thr/Tyr_kinase_cat_dom"/>
</dbReference>
<accession>A0A2J7ZW30</accession>
<evidence type="ECO:0000259" key="7">
    <source>
        <dbReference type="PROSITE" id="PS50011"/>
    </source>
</evidence>
<evidence type="ECO:0000256" key="4">
    <source>
        <dbReference type="ARBA" id="ARBA00022777"/>
    </source>
</evidence>
<feature type="domain" description="Protein kinase" evidence="7">
    <location>
        <begin position="206"/>
        <end position="541"/>
    </location>
</feature>
<evidence type="ECO:0000313" key="8">
    <source>
        <dbReference type="EMBL" id="PNH04491.1"/>
    </source>
</evidence>
<dbReference type="OrthoDB" id="5979581at2759"/>
<feature type="compositionally biased region" description="Low complexity" evidence="6">
    <location>
        <begin position="232"/>
        <end position="241"/>
    </location>
</feature>
<keyword evidence="9" id="KW-1185">Reference proteome</keyword>
<keyword evidence="5" id="KW-0067">ATP-binding</keyword>
<dbReference type="EMBL" id="PGGS01000384">
    <property type="protein sequence ID" value="PNH04491.1"/>
    <property type="molecule type" value="Genomic_DNA"/>
</dbReference>
<dbReference type="PANTHER" id="PTHR24349">
    <property type="entry name" value="SERINE/THREONINE-PROTEIN KINASE"/>
    <property type="match status" value="1"/>
</dbReference>
<dbReference type="Pfam" id="PF07714">
    <property type="entry name" value="PK_Tyr_Ser-Thr"/>
    <property type="match status" value="1"/>
</dbReference>
<evidence type="ECO:0000256" key="2">
    <source>
        <dbReference type="ARBA" id="ARBA00022679"/>
    </source>
</evidence>
<dbReference type="Gene3D" id="1.10.510.10">
    <property type="entry name" value="Transferase(Phosphotransferase) domain 1"/>
    <property type="match status" value="1"/>
</dbReference>
<reference evidence="8 9" key="1">
    <citation type="journal article" date="2017" name="Mol. Biol. Evol.">
        <title>The 4-celled Tetrabaena socialis nuclear genome reveals the essential components for genetic control of cell number at the origin of multicellularity in the volvocine lineage.</title>
        <authorList>
            <person name="Featherston J."/>
            <person name="Arakaki Y."/>
            <person name="Hanschen E.R."/>
            <person name="Ferris P.J."/>
            <person name="Michod R.E."/>
            <person name="Olson B.J.S.C."/>
            <person name="Nozaki H."/>
            <person name="Durand P.M."/>
        </authorList>
    </citation>
    <scope>NUCLEOTIDE SEQUENCE [LARGE SCALE GENOMIC DNA]</scope>
    <source>
        <strain evidence="8 9">NIES-571</strain>
    </source>
</reference>
<feature type="compositionally biased region" description="Low complexity" evidence="6">
    <location>
        <begin position="399"/>
        <end position="426"/>
    </location>
</feature>
<feature type="compositionally biased region" description="Low complexity" evidence="6">
    <location>
        <begin position="366"/>
        <end position="383"/>
    </location>
</feature>
<evidence type="ECO:0000256" key="6">
    <source>
        <dbReference type="SAM" id="MobiDB-lite"/>
    </source>
</evidence>
<sequence>MVHGLICCTRSSSTRSLSSPDGSRPHPVASDASWEAAEKPSYMVRVKSKLQGLHASYTEGPALPGQLPETPRDTPHGKPLSGKPQDTPGGKAAKLSASHPRPAASSSSSSGTPRGHAHVPLQVPVHLRGGSPSFAADYHDAPPGPSPATEPAPQRSASTSGTTTASGPAPRASSATAATASDSSTHPSNPHPGPHQPPALEGALTHTLSRTSGRRRLHKLVRLPPAPDVHPAAAAAQQQQHQHQHQHHQQQLQRELSVAAQLPQHPHLLLPHRVYTELVEAGASAVHVVYDGAGEELLSYLRARSGRLPEAACCAILRQLLQALRAMHAHRWLHRNISTESVWVHEEPPAQEEPVDTPGWVRVPDASAPQAAGSAGPAAAAESSELDPPPPPPPPLPPGAATAASRPGSAAGSPPGGAAAAGTLGDAAGGGTPPPAGNEGGAPTAGRAPSAAPHRDAHSRRRPPPQLHATLGGLMHAVRQPGDGGVDGGSGGGAGGAEELEDGAALHAVVGCAYHLPPEVIRGAAYSSRADVWAAGAWGGG</sequence>
<keyword evidence="2" id="KW-0808">Transferase</keyword>
<evidence type="ECO:0000256" key="1">
    <source>
        <dbReference type="ARBA" id="ARBA00022527"/>
    </source>
</evidence>
<keyword evidence="1" id="KW-0723">Serine/threonine-protein kinase</keyword>
<dbReference type="GO" id="GO:0004674">
    <property type="term" value="F:protein serine/threonine kinase activity"/>
    <property type="evidence" value="ECO:0007669"/>
    <property type="project" value="UniProtKB-KW"/>
</dbReference>
<dbReference type="InterPro" id="IPR011009">
    <property type="entry name" value="Kinase-like_dom_sf"/>
</dbReference>
<feature type="region of interest" description="Disordered" evidence="6">
    <location>
        <begin position="55"/>
        <end position="201"/>
    </location>
</feature>
<dbReference type="AlphaFoldDB" id="A0A2J7ZW30"/>
<feature type="region of interest" description="Disordered" evidence="6">
    <location>
        <begin position="8"/>
        <end position="39"/>
    </location>
</feature>
<keyword evidence="3" id="KW-0547">Nucleotide-binding</keyword>
<dbReference type="InterPro" id="IPR000719">
    <property type="entry name" value="Prot_kinase_dom"/>
</dbReference>
<gene>
    <name evidence="8" type="ORF">TSOC_009319</name>
</gene>
<feature type="region of interest" description="Disordered" evidence="6">
    <location>
        <begin position="345"/>
        <end position="498"/>
    </location>
</feature>
<feature type="region of interest" description="Disordered" evidence="6">
    <location>
        <begin position="228"/>
        <end position="255"/>
    </location>
</feature>
<feature type="compositionally biased region" description="Low complexity" evidence="6">
    <location>
        <begin position="9"/>
        <end position="19"/>
    </location>
</feature>
<evidence type="ECO:0000313" key="9">
    <source>
        <dbReference type="Proteomes" id="UP000236333"/>
    </source>
</evidence>
<dbReference type="GO" id="GO:0005524">
    <property type="term" value="F:ATP binding"/>
    <property type="evidence" value="ECO:0007669"/>
    <property type="project" value="UniProtKB-KW"/>
</dbReference>
<dbReference type="Proteomes" id="UP000236333">
    <property type="component" value="Unassembled WGS sequence"/>
</dbReference>
<feature type="compositionally biased region" description="Low complexity" evidence="6">
    <location>
        <begin position="151"/>
        <end position="188"/>
    </location>
</feature>
<organism evidence="8 9">
    <name type="scientific">Tetrabaena socialis</name>
    <dbReference type="NCBI Taxonomy" id="47790"/>
    <lineage>
        <taxon>Eukaryota</taxon>
        <taxon>Viridiplantae</taxon>
        <taxon>Chlorophyta</taxon>
        <taxon>core chlorophytes</taxon>
        <taxon>Chlorophyceae</taxon>
        <taxon>CS clade</taxon>
        <taxon>Chlamydomonadales</taxon>
        <taxon>Tetrabaenaceae</taxon>
        <taxon>Tetrabaena</taxon>
    </lineage>
</organism>
<dbReference type="PROSITE" id="PS50011">
    <property type="entry name" value="PROTEIN_KINASE_DOM"/>
    <property type="match status" value="1"/>
</dbReference>
<proteinExistence type="predicted"/>
<evidence type="ECO:0000256" key="5">
    <source>
        <dbReference type="ARBA" id="ARBA00022840"/>
    </source>
</evidence>
<protein>
    <recommendedName>
        <fullName evidence="7">Protein kinase domain-containing protein</fullName>
    </recommendedName>
</protein>
<evidence type="ECO:0000256" key="3">
    <source>
        <dbReference type="ARBA" id="ARBA00022741"/>
    </source>
</evidence>
<name>A0A2J7ZW30_9CHLO</name>